<organism evidence="2 3">
    <name type="scientific">Hydnum rufescens UP504</name>
    <dbReference type="NCBI Taxonomy" id="1448309"/>
    <lineage>
        <taxon>Eukaryota</taxon>
        <taxon>Fungi</taxon>
        <taxon>Dikarya</taxon>
        <taxon>Basidiomycota</taxon>
        <taxon>Agaricomycotina</taxon>
        <taxon>Agaricomycetes</taxon>
        <taxon>Cantharellales</taxon>
        <taxon>Hydnaceae</taxon>
        <taxon>Hydnum</taxon>
    </lineage>
</organism>
<proteinExistence type="predicted"/>
<dbReference type="AlphaFoldDB" id="A0A9P6DVB4"/>
<accession>A0A9P6DVB4</accession>
<evidence type="ECO:0000256" key="1">
    <source>
        <dbReference type="SAM" id="MobiDB-lite"/>
    </source>
</evidence>
<keyword evidence="3" id="KW-1185">Reference proteome</keyword>
<gene>
    <name evidence="2" type="ORF">BS47DRAFT_1390869</name>
</gene>
<evidence type="ECO:0000313" key="3">
    <source>
        <dbReference type="Proteomes" id="UP000886523"/>
    </source>
</evidence>
<evidence type="ECO:0000313" key="2">
    <source>
        <dbReference type="EMBL" id="KAF9516231.1"/>
    </source>
</evidence>
<name>A0A9P6DVB4_9AGAM</name>
<feature type="region of interest" description="Disordered" evidence="1">
    <location>
        <begin position="1"/>
        <end position="33"/>
    </location>
</feature>
<reference evidence="2" key="1">
    <citation type="journal article" date="2020" name="Nat. Commun.">
        <title>Large-scale genome sequencing of mycorrhizal fungi provides insights into the early evolution of symbiotic traits.</title>
        <authorList>
            <person name="Miyauchi S."/>
            <person name="Kiss E."/>
            <person name="Kuo A."/>
            <person name="Drula E."/>
            <person name="Kohler A."/>
            <person name="Sanchez-Garcia M."/>
            <person name="Morin E."/>
            <person name="Andreopoulos B."/>
            <person name="Barry K.W."/>
            <person name="Bonito G."/>
            <person name="Buee M."/>
            <person name="Carver A."/>
            <person name="Chen C."/>
            <person name="Cichocki N."/>
            <person name="Clum A."/>
            <person name="Culley D."/>
            <person name="Crous P.W."/>
            <person name="Fauchery L."/>
            <person name="Girlanda M."/>
            <person name="Hayes R.D."/>
            <person name="Keri Z."/>
            <person name="LaButti K."/>
            <person name="Lipzen A."/>
            <person name="Lombard V."/>
            <person name="Magnuson J."/>
            <person name="Maillard F."/>
            <person name="Murat C."/>
            <person name="Nolan M."/>
            <person name="Ohm R.A."/>
            <person name="Pangilinan J."/>
            <person name="Pereira M.F."/>
            <person name="Perotto S."/>
            <person name="Peter M."/>
            <person name="Pfister S."/>
            <person name="Riley R."/>
            <person name="Sitrit Y."/>
            <person name="Stielow J.B."/>
            <person name="Szollosi G."/>
            <person name="Zifcakova L."/>
            <person name="Stursova M."/>
            <person name="Spatafora J.W."/>
            <person name="Tedersoo L."/>
            <person name="Vaario L.M."/>
            <person name="Yamada A."/>
            <person name="Yan M."/>
            <person name="Wang P."/>
            <person name="Xu J."/>
            <person name="Bruns T."/>
            <person name="Baldrian P."/>
            <person name="Vilgalys R."/>
            <person name="Dunand C."/>
            <person name="Henrissat B."/>
            <person name="Grigoriev I.V."/>
            <person name="Hibbett D."/>
            <person name="Nagy L.G."/>
            <person name="Martin F.M."/>
        </authorList>
    </citation>
    <scope>NUCLEOTIDE SEQUENCE</scope>
    <source>
        <strain evidence="2">UP504</strain>
    </source>
</reference>
<dbReference type="Proteomes" id="UP000886523">
    <property type="component" value="Unassembled WGS sequence"/>
</dbReference>
<dbReference type="EMBL" id="MU128941">
    <property type="protein sequence ID" value="KAF9516231.1"/>
    <property type="molecule type" value="Genomic_DNA"/>
</dbReference>
<sequence length="192" mass="21507">MVRTTDPAVVVDAKGHMTTGEQDRDQPREGPYSGFVTATMRLRMQTVAYLIHIAKSVDRHSTWSGAATANLRLLPLNSTLFLLPSASRSNTPFVGTREYESRAVTLCLLPSPIHSTSTIFESVELRTHYEAHPLLRPPRTRMTALIRAAHIARFAHFLCILPPCFSLSYLPTHSLGYVFNYPQFTTVYSSNL</sequence>
<protein>
    <submittedName>
        <fullName evidence="2">Uncharacterized protein</fullName>
    </submittedName>
</protein>
<comment type="caution">
    <text evidence="2">The sequence shown here is derived from an EMBL/GenBank/DDBJ whole genome shotgun (WGS) entry which is preliminary data.</text>
</comment>